<evidence type="ECO:0000259" key="3">
    <source>
        <dbReference type="PROSITE" id="PS50110"/>
    </source>
</evidence>
<dbReference type="PANTHER" id="PTHR44591:SF3">
    <property type="entry name" value="RESPONSE REGULATORY DOMAIN-CONTAINING PROTEIN"/>
    <property type="match status" value="1"/>
</dbReference>
<feature type="domain" description="Response regulatory" evidence="3">
    <location>
        <begin position="16"/>
        <end position="134"/>
    </location>
</feature>
<gene>
    <name evidence="4" type="ORF">HD842_003699</name>
</gene>
<protein>
    <submittedName>
        <fullName evidence="4">CheY-like chemotaxis protein</fullName>
    </submittedName>
</protein>
<comment type="caution">
    <text evidence="4">The sequence shown here is derived from an EMBL/GenBank/DDBJ whole genome shotgun (WGS) entry which is preliminary data.</text>
</comment>
<dbReference type="Proteomes" id="UP000540787">
    <property type="component" value="Unassembled WGS sequence"/>
</dbReference>
<dbReference type="AlphaFoldDB" id="A0A7W9X2Y1"/>
<dbReference type="InterPro" id="IPR001789">
    <property type="entry name" value="Sig_transdc_resp-reg_receiver"/>
</dbReference>
<evidence type="ECO:0000256" key="2">
    <source>
        <dbReference type="PROSITE-ProRule" id="PRU00169"/>
    </source>
</evidence>
<dbReference type="EMBL" id="JACHBX010000004">
    <property type="protein sequence ID" value="MBB6135532.1"/>
    <property type="molecule type" value="Genomic_DNA"/>
</dbReference>
<dbReference type="InterPro" id="IPR050595">
    <property type="entry name" value="Bact_response_regulator"/>
</dbReference>
<reference evidence="4 5" key="1">
    <citation type="submission" date="2020-08" db="EMBL/GenBank/DDBJ databases">
        <title>The Agave Microbiome: Exploring the role of microbial communities in plant adaptations to desert environments.</title>
        <authorList>
            <person name="Partida-Martinez L.P."/>
        </authorList>
    </citation>
    <scope>NUCLEOTIDE SEQUENCE [LARGE SCALE GENOMIC DNA]</scope>
    <source>
        <strain evidence="4 5">AT3.2</strain>
    </source>
</reference>
<evidence type="ECO:0000313" key="5">
    <source>
        <dbReference type="Proteomes" id="UP000540787"/>
    </source>
</evidence>
<keyword evidence="5" id="KW-1185">Reference proteome</keyword>
<organism evidence="4 5">
    <name type="scientific">Massilia aurea</name>
    <dbReference type="NCBI Taxonomy" id="373040"/>
    <lineage>
        <taxon>Bacteria</taxon>
        <taxon>Pseudomonadati</taxon>
        <taxon>Pseudomonadota</taxon>
        <taxon>Betaproteobacteria</taxon>
        <taxon>Burkholderiales</taxon>
        <taxon>Oxalobacteraceae</taxon>
        <taxon>Telluria group</taxon>
        <taxon>Massilia</taxon>
    </lineage>
</organism>
<dbReference type="Gene3D" id="3.40.50.2300">
    <property type="match status" value="1"/>
</dbReference>
<name>A0A7W9X2Y1_9BURK</name>
<dbReference type="PROSITE" id="PS50110">
    <property type="entry name" value="RESPONSE_REGULATORY"/>
    <property type="match status" value="1"/>
</dbReference>
<dbReference type="SUPFAM" id="SSF52172">
    <property type="entry name" value="CheY-like"/>
    <property type="match status" value="1"/>
</dbReference>
<accession>A0A7W9X2Y1</accession>
<sequence>MPSPAANAPAPEASLHVLVLDDDPLLLDVMREMLAVCGVSNIALETQACSALQRLDQSMPDVVICDLMMPEMDGIEFLQAAAAQGYQGKVILMSALEDGVREAAGELARALGLQVVGSFRKPLEQNQLRAALAC</sequence>
<dbReference type="PANTHER" id="PTHR44591">
    <property type="entry name" value="STRESS RESPONSE REGULATOR PROTEIN 1"/>
    <property type="match status" value="1"/>
</dbReference>
<evidence type="ECO:0000256" key="1">
    <source>
        <dbReference type="ARBA" id="ARBA00022553"/>
    </source>
</evidence>
<keyword evidence="1 2" id="KW-0597">Phosphoprotein</keyword>
<feature type="modified residue" description="4-aspartylphosphate" evidence="2">
    <location>
        <position position="66"/>
    </location>
</feature>
<dbReference type="InterPro" id="IPR011006">
    <property type="entry name" value="CheY-like_superfamily"/>
</dbReference>
<dbReference type="Pfam" id="PF00072">
    <property type="entry name" value="Response_reg"/>
    <property type="match status" value="1"/>
</dbReference>
<dbReference type="SMART" id="SM00448">
    <property type="entry name" value="REC"/>
    <property type="match status" value="1"/>
</dbReference>
<dbReference type="GO" id="GO:0000160">
    <property type="term" value="P:phosphorelay signal transduction system"/>
    <property type="evidence" value="ECO:0007669"/>
    <property type="project" value="InterPro"/>
</dbReference>
<evidence type="ECO:0000313" key="4">
    <source>
        <dbReference type="EMBL" id="MBB6135532.1"/>
    </source>
</evidence>
<proteinExistence type="predicted"/>